<evidence type="ECO:0000256" key="3">
    <source>
        <dbReference type="SAM" id="Phobius"/>
    </source>
</evidence>
<keyword evidence="7" id="KW-1185">Reference proteome</keyword>
<evidence type="ECO:0000256" key="2">
    <source>
        <dbReference type="SAM" id="MobiDB-lite"/>
    </source>
</evidence>
<feature type="region of interest" description="Disordered" evidence="2">
    <location>
        <begin position="61"/>
        <end position="87"/>
    </location>
</feature>
<accession>A0AAV9GN89</accession>
<dbReference type="Gene3D" id="3.40.50.1110">
    <property type="entry name" value="SGNH hydrolase"/>
    <property type="match status" value="1"/>
</dbReference>
<proteinExistence type="predicted"/>
<evidence type="ECO:0000313" key="6">
    <source>
        <dbReference type="EMBL" id="KAK4450304.1"/>
    </source>
</evidence>
<dbReference type="InterPro" id="IPR013830">
    <property type="entry name" value="SGNH_hydro"/>
</dbReference>
<keyword evidence="3" id="KW-0812">Transmembrane</keyword>
<feature type="compositionally biased region" description="Pro residues" evidence="2">
    <location>
        <begin position="70"/>
        <end position="83"/>
    </location>
</feature>
<keyword evidence="3" id="KW-1133">Transmembrane helix</keyword>
<keyword evidence="1 4" id="KW-0732">Signal</keyword>
<feature type="region of interest" description="Disordered" evidence="2">
    <location>
        <begin position="969"/>
        <end position="992"/>
    </location>
</feature>
<reference evidence="6" key="2">
    <citation type="submission" date="2023-05" db="EMBL/GenBank/DDBJ databases">
        <authorList>
            <consortium name="Lawrence Berkeley National Laboratory"/>
            <person name="Steindorff A."/>
            <person name="Hensen N."/>
            <person name="Bonometti L."/>
            <person name="Westerberg I."/>
            <person name="Brannstrom I.O."/>
            <person name="Guillou S."/>
            <person name="Cros-Aarteil S."/>
            <person name="Calhoun S."/>
            <person name="Haridas S."/>
            <person name="Kuo A."/>
            <person name="Mondo S."/>
            <person name="Pangilinan J."/>
            <person name="Riley R."/>
            <person name="Labutti K."/>
            <person name="Andreopoulos B."/>
            <person name="Lipzen A."/>
            <person name="Chen C."/>
            <person name="Yanf M."/>
            <person name="Daum C."/>
            <person name="Ng V."/>
            <person name="Clum A."/>
            <person name="Ohm R."/>
            <person name="Martin F."/>
            <person name="Silar P."/>
            <person name="Natvig D."/>
            <person name="Lalanne C."/>
            <person name="Gautier V."/>
            <person name="Ament-Velasquez S.L."/>
            <person name="Kruys A."/>
            <person name="Hutchinson M.I."/>
            <person name="Powell A.J."/>
            <person name="Barry K."/>
            <person name="Miller A.N."/>
            <person name="Grigoriev I.V."/>
            <person name="Debuchy R."/>
            <person name="Gladieux P."/>
            <person name="Thoren M.H."/>
            <person name="Johannesson H."/>
        </authorList>
    </citation>
    <scope>NUCLEOTIDE SEQUENCE</scope>
    <source>
        <strain evidence="6">PSN243</strain>
    </source>
</reference>
<feature type="transmembrane region" description="Helical" evidence="3">
    <location>
        <begin position="1285"/>
        <end position="1312"/>
    </location>
</feature>
<evidence type="ECO:0000256" key="4">
    <source>
        <dbReference type="SAM" id="SignalP"/>
    </source>
</evidence>
<feature type="domain" description="SGNH hydrolase-type esterase" evidence="5">
    <location>
        <begin position="163"/>
        <end position="337"/>
    </location>
</feature>
<dbReference type="InterPro" id="IPR013517">
    <property type="entry name" value="FG-GAP"/>
</dbReference>
<dbReference type="InterPro" id="IPR028994">
    <property type="entry name" value="Integrin_alpha_N"/>
</dbReference>
<dbReference type="GO" id="GO:0007229">
    <property type="term" value="P:integrin-mediated signaling pathway"/>
    <property type="evidence" value="ECO:0007669"/>
    <property type="project" value="UniProtKB-KW"/>
</dbReference>
<dbReference type="PANTHER" id="PTHR30383">
    <property type="entry name" value="THIOESTERASE 1/PROTEASE 1/LYSOPHOSPHOLIPASE L1"/>
    <property type="match status" value="1"/>
</dbReference>
<organism evidence="6 7">
    <name type="scientific">Podospora aff. communis PSN243</name>
    <dbReference type="NCBI Taxonomy" id="3040156"/>
    <lineage>
        <taxon>Eukaryota</taxon>
        <taxon>Fungi</taxon>
        <taxon>Dikarya</taxon>
        <taxon>Ascomycota</taxon>
        <taxon>Pezizomycotina</taxon>
        <taxon>Sordariomycetes</taxon>
        <taxon>Sordariomycetidae</taxon>
        <taxon>Sordariales</taxon>
        <taxon>Podosporaceae</taxon>
        <taxon>Podospora</taxon>
    </lineage>
</organism>
<keyword evidence="3" id="KW-0472">Membrane</keyword>
<dbReference type="Proteomes" id="UP001321760">
    <property type="component" value="Unassembled WGS sequence"/>
</dbReference>
<dbReference type="Gene3D" id="2.130.10.130">
    <property type="entry name" value="Integrin alpha, N-terminal"/>
    <property type="match status" value="2"/>
</dbReference>
<dbReference type="SUPFAM" id="SSF52266">
    <property type="entry name" value="SGNH hydrolase"/>
    <property type="match status" value="1"/>
</dbReference>
<dbReference type="InterPro" id="IPR051532">
    <property type="entry name" value="Ester_Hydrolysis_Enzymes"/>
</dbReference>
<dbReference type="EMBL" id="MU865933">
    <property type="protein sequence ID" value="KAK4450304.1"/>
    <property type="molecule type" value="Genomic_DNA"/>
</dbReference>
<keyword evidence="6" id="KW-0401">Integrin</keyword>
<dbReference type="Pfam" id="PF13517">
    <property type="entry name" value="FG-GAP_3"/>
    <property type="match status" value="2"/>
</dbReference>
<feature type="chain" id="PRO_5043485520" evidence="4">
    <location>
        <begin position="27"/>
        <end position="1399"/>
    </location>
</feature>
<sequence>MGKLRNAFVFFLATSGSILPHWRVVAQIDPGRDADGTPPYGTGYADDVIVDLAWTDEVPDFEGEDIAPPAVDPDPSTPDPVDPVPDLRRRYLHHPAQYGQADGLEAPASDLSERFLHNYEPAELDPSLGPPLDVEDELFDDAGFNATDLGRRAQNFYLRIMPLGASITEGVGSSDGNGYRKWLRSQLRWKGWQVNMVGSKQNGNMADKDNEGHPRWIISQVHHNAFLKSVWMMPNLVIINVGTNDCSGQIDTGNAGVRMKAMIDDIFRLIPGVTVILTTLARSRNHDACAFAVSSQYRNVVSSYPSGTRIALADLYAEMLHSELHPDGIHPNDAGFKVFAGIIWRAIRTVEAGIQPPVAVPGIDDSATTGPAKCNKIAGKARGPVQTQQGSGHQDGNYVHASTARGIITSARIQKNADTATQIRETPRRIFFANLVVSNPNFDRKTALDDWIRIYKNAAGNNEYYVRMNQGNGVFGSSVRFYVDMTCNGPAFAFADFNNDGLDDFFCIKNGASVWVSLNRGGNPPVFESIGEVVPNKYDGSVSGDVRIADIDGDGRADFCLTKPDATVVCSRNGGVGDNFFWQGFTTAKGIRGRVFGLKNGVNTTGIRFGDMNGDFRADYLYVGDQGQVETWTNTRWNHPSILPQWRLAGTTHVGMGVPGIRDRIKFGRIYGSGRLDYIYIEEKSTYFDVKIWENQGSGGTRRRSDGNFYCDMRGTGSDDYVWIWSHGQAAEFYANVHSPPNWGHSATISISVPGPREAIHVADWNGDGKCDILVQNKATGALTLYSNYWNPATQHLSFQNHGVVTGAATCTQGWGVGFFDRGMRLADIDGDGRADVLCIEPNGRVTAWLNTASGMVNVGQVKKTEGWDRANIRFADVEGSGRADMIWLNKYNGAATVMKNNGHMNGGHGSSFSWTARGVLYSSVGGRGENMHFANLNGLGRADLMWVIPSSNLAYTYFNECPGTSGGDDGPVSYPGLPGGDIPDNPNAPGPDPNPIHIPVSPLCTSSYETLDAIYRNIFYIPEHCAPIYAVSALWNQFTSTMNTFNQLKQNYDSKWGYYQDFVKDLINPRLAKWMNNWELDDEKKIGGGNRFFSCQFKFKDSDTNWVYQGSCPVPHHIMDSGEFNEDPRYAYGSWVIRYTLQDQTGFEAALINELGIMPEWVKWEDWDSVPDPDCSRGFADECTDYHQWVRGHFPRQADNVVIPNPKTILDQAMDQFLALKHQFLAAALGLGTMAWDTSGGKSGNDAIIGLGMPVMLLAQAVENMAQIKDIGAQIEEKERTQKIMFIVSMVLLIVPFVAELGLAFAGFAAIARLAALGGEIAGVGVAIADIVLDPTSAPLAIMGLLVGVVGRGRRAEDVMADAKVARLAMTSTHIASMGRTYKALDDKVQAIVNRCSR</sequence>
<comment type="caution">
    <text evidence="6">The sequence shown here is derived from an EMBL/GenBank/DDBJ whole genome shotgun (WGS) entry which is preliminary data.</text>
</comment>
<dbReference type="InterPro" id="IPR036514">
    <property type="entry name" value="SGNH_hydro_sf"/>
</dbReference>
<feature type="signal peptide" evidence="4">
    <location>
        <begin position="1"/>
        <end position="26"/>
    </location>
</feature>
<evidence type="ECO:0000259" key="5">
    <source>
        <dbReference type="Pfam" id="PF13472"/>
    </source>
</evidence>
<evidence type="ECO:0000256" key="1">
    <source>
        <dbReference type="ARBA" id="ARBA00022729"/>
    </source>
</evidence>
<dbReference type="SUPFAM" id="SSF69318">
    <property type="entry name" value="Integrin alpha N-terminal domain"/>
    <property type="match status" value="1"/>
</dbReference>
<protein>
    <submittedName>
        <fullName evidence="6">Integrin alpha N-terminal</fullName>
    </submittedName>
</protein>
<dbReference type="PANTHER" id="PTHR30383:SF31">
    <property type="entry name" value="SGNH HYDROLASE-TYPE ESTERASE DOMAIN-CONTAINING PROTEIN-RELATED"/>
    <property type="match status" value="1"/>
</dbReference>
<dbReference type="Pfam" id="PF13472">
    <property type="entry name" value="Lipase_GDSL_2"/>
    <property type="match status" value="1"/>
</dbReference>
<dbReference type="GO" id="GO:0004622">
    <property type="term" value="F:phosphatidylcholine lysophospholipase activity"/>
    <property type="evidence" value="ECO:0007669"/>
    <property type="project" value="TreeGrafter"/>
</dbReference>
<gene>
    <name evidence="6" type="ORF">QBC34DRAFT_461746</name>
</gene>
<reference evidence="6" key="1">
    <citation type="journal article" date="2023" name="Mol. Phylogenet. Evol.">
        <title>Genome-scale phylogeny and comparative genomics of the fungal order Sordariales.</title>
        <authorList>
            <person name="Hensen N."/>
            <person name="Bonometti L."/>
            <person name="Westerberg I."/>
            <person name="Brannstrom I.O."/>
            <person name="Guillou S."/>
            <person name="Cros-Aarteil S."/>
            <person name="Calhoun S."/>
            <person name="Haridas S."/>
            <person name="Kuo A."/>
            <person name="Mondo S."/>
            <person name="Pangilinan J."/>
            <person name="Riley R."/>
            <person name="LaButti K."/>
            <person name="Andreopoulos B."/>
            <person name="Lipzen A."/>
            <person name="Chen C."/>
            <person name="Yan M."/>
            <person name="Daum C."/>
            <person name="Ng V."/>
            <person name="Clum A."/>
            <person name="Steindorff A."/>
            <person name="Ohm R.A."/>
            <person name="Martin F."/>
            <person name="Silar P."/>
            <person name="Natvig D.O."/>
            <person name="Lalanne C."/>
            <person name="Gautier V."/>
            <person name="Ament-Velasquez S.L."/>
            <person name="Kruys A."/>
            <person name="Hutchinson M.I."/>
            <person name="Powell A.J."/>
            <person name="Barry K."/>
            <person name="Miller A.N."/>
            <person name="Grigoriev I.V."/>
            <person name="Debuchy R."/>
            <person name="Gladieux P."/>
            <person name="Hiltunen Thoren M."/>
            <person name="Johannesson H."/>
        </authorList>
    </citation>
    <scope>NUCLEOTIDE SEQUENCE</scope>
    <source>
        <strain evidence="6">PSN243</strain>
    </source>
</reference>
<evidence type="ECO:0000313" key="7">
    <source>
        <dbReference type="Proteomes" id="UP001321760"/>
    </source>
</evidence>
<name>A0AAV9GN89_9PEZI</name>